<dbReference type="InterPro" id="IPR020845">
    <property type="entry name" value="AMP-binding_CS"/>
</dbReference>
<keyword evidence="5" id="KW-1185">Reference proteome</keyword>
<dbReference type="Gene3D" id="3.30.300.30">
    <property type="match status" value="1"/>
</dbReference>
<evidence type="ECO:0000313" key="6">
    <source>
        <dbReference type="RefSeq" id="XP_065661139.1"/>
    </source>
</evidence>
<dbReference type="Pfam" id="PF00550">
    <property type="entry name" value="PP-binding"/>
    <property type="match status" value="1"/>
</dbReference>
<proteinExistence type="predicted"/>
<dbReference type="Gene3D" id="3.40.50.12780">
    <property type="entry name" value="N-terminal domain of ligase-like"/>
    <property type="match status" value="1"/>
</dbReference>
<keyword evidence="2" id="KW-0597">Phosphoprotein</keyword>
<protein>
    <submittedName>
        <fullName evidence="6">Tyrocidine synthase 3</fullName>
    </submittedName>
</protein>
<accession>A0ABM4CHC9</accession>
<feature type="domain" description="AMP-dependent synthetase/ligase" evidence="3">
    <location>
        <begin position="37"/>
        <end position="390"/>
    </location>
</feature>
<evidence type="ECO:0000259" key="4">
    <source>
        <dbReference type="Pfam" id="PF00550"/>
    </source>
</evidence>
<evidence type="ECO:0000259" key="3">
    <source>
        <dbReference type="Pfam" id="PF00501"/>
    </source>
</evidence>
<gene>
    <name evidence="6" type="primary">LOC101238309</name>
</gene>
<dbReference type="PROSITE" id="PS00455">
    <property type="entry name" value="AMP_BINDING"/>
    <property type="match status" value="1"/>
</dbReference>
<dbReference type="InterPro" id="IPR045851">
    <property type="entry name" value="AMP-bd_C_sf"/>
</dbReference>
<dbReference type="PANTHER" id="PTHR44845">
    <property type="entry name" value="CARRIER DOMAIN-CONTAINING PROTEIN"/>
    <property type="match status" value="1"/>
</dbReference>
<dbReference type="InterPro" id="IPR000873">
    <property type="entry name" value="AMP-dep_synth/lig_dom"/>
</dbReference>
<dbReference type="GeneID" id="101238309"/>
<organism evidence="5 6">
    <name type="scientific">Hydra vulgaris</name>
    <name type="common">Hydra</name>
    <name type="synonym">Hydra attenuata</name>
    <dbReference type="NCBI Taxonomy" id="6087"/>
    <lineage>
        <taxon>Eukaryota</taxon>
        <taxon>Metazoa</taxon>
        <taxon>Cnidaria</taxon>
        <taxon>Hydrozoa</taxon>
        <taxon>Hydroidolina</taxon>
        <taxon>Anthoathecata</taxon>
        <taxon>Aplanulata</taxon>
        <taxon>Hydridae</taxon>
        <taxon>Hydra</taxon>
    </lineage>
</organism>
<dbReference type="RefSeq" id="XP_065661139.1">
    <property type="nucleotide sequence ID" value="XM_065805067.1"/>
</dbReference>
<dbReference type="InterPro" id="IPR042099">
    <property type="entry name" value="ANL_N_sf"/>
</dbReference>
<evidence type="ECO:0000256" key="1">
    <source>
        <dbReference type="ARBA" id="ARBA00022450"/>
    </source>
</evidence>
<dbReference type="PANTHER" id="PTHR44845:SF6">
    <property type="entry name" value="BETA-ALANINE-ACTIVATING ENZYME"/>
    <property type="match status" value="1"/>
</dbReference>
<dbReference type="SUPFAM" id="SSF56801">
    <property type="entry name" value="Acetyl-CoA synthetase-like"/>
    <property type="match status" value="1"/>
</dbReference>
<reference evidence="6" key="1">
    <citation type="submission" date="2025-08" db="UniProtKB">
        <authorList>
            <consortium name="RefSeq"/>
        </authorList>
    </citation>
    <scope>IDENTIFICATION</scope>
</reference>
<dbReference type="Proteomes" id="UP001652625">
    <property type="component" value="Chromosome 09"/>
</dbReference>
<dbReference type="InterPro" id="IPR009081">
    <property type="entry name" value="PP-bd_ACP"/>
</dbReference>
<dbReference type="Pfam" id="PF00501">
    <property type="entry name" value="AMP-binding"/>
    <property type="match status" value="1"/>
</dbReference>
<sequence length="858" mass="97956">MEYGIMHEQNDVQRIIYKKDTKEKDFFTYYRKTQEVADKVLINPNGEKVTYQTLSLMIKRVSHNLYKLLKNCSCEVVALLISNGCDRIAVVLALIQLGISFCPLQEPITESMLSCISQIKANFLITDDHFPAQEKQIDLGEVKLVSVETLLLPSDDFVDSYEQSFYPINKDSIICILFTSGSTGKPKAVKITHRNMIQTVEWFRSKFDYEKNEIMCSKSNFVFIDYFTETLSALCMKESCLFLRSDQVKNTKVFLDLLSNYKVTKLYSSVSLLRSLLLLLNSDYKNKLYLREVWSSGEDLNQSLVLDFFKCLPYTLLWNVYGSTETCGNCMYSKMHPLAVADNIKETFIGETFLPNIIAYIVDSKRNLINNLFEIGELWVSGSVVSPGYLSNDAENIKFFDINPFYNGLKKKFKTVYKTGDFVILRENGIYKVGRNKDFFKIRGNKVNISEVEKTIQSFYPFNLVAVVARQVNDLTDFYCFISPKTILLKSVIKLLNSKIPSFMIPRILFLDTMPYTEGSDKIDRQKLITLIPSNKHNAFSKEEIMSIPIKNQFKYIAALVLNTDVSTIDLECSFFELGGDSVSVWVFIEKLKSIGLEVTFEEMSFASSINELIKKFTKENCSLEQSIKVKELKVYHVSEASSDIVDILVQQHTRAFKELDPISKHLSDPNFEIEFSSFVKTMFHSFPRYSFYATFCGQVVGVAISCPRNIPLEVNYPPAVDAMLSLYEKEIEQELPSSKFSVLDFATIHADLKLSREIACQVIVELSRRVIEFATEEKFDAVSTLSNNVATFNIDTQLLGFKLLSTININTICVKEEYPFKGIKDALGCVGINYISENAKTVFSDKANTVKKESNKE</sequence>
<dbReference type="SUPFAM" id="SSF47336">
    <property type="entry name" value="ACP-like"/>
    <property type="match status" value="1"/>
</dbReference>
<evidence type="ECO:0000256" key="2">
    <source>
        <dbReference type="ARBA" id="ARBA00022553"/>
    </source>
</evidence>
<keyword evidence="1" id="KW-0596">Phosphopantetheine</keyword>
<dbReference type="InterPro" id="IPR036736">
    <property type="entry name" value="ACP-like_sf"/>
</dbReference>
<dbReference type="Gene3D" id="3.40.630.30">
    <property type="match status" value="1"/>
</dbReference>
<name>A0ABM4CHC9_HYDVU</name>
<evidence type="ECO:0000313" key="5">
    <source>
        <dbReference type="Proteomes" id="UP001652625"/>
    </source>
</evidence>
<feature type="domain" description="Carrier" evidence="4">
    <location>
        <begin position="557"/>
        <end position="614"/>
    </location>
</feature>